<keyword evidence="15" id="KW-1185">Reference proteome</keyword>
<keyword evidence="8 12" id="KW-1133">Transmembrane helix</keyword>
<dbReference type="InterPro" id="IPR018480">
    <property type="entry name" value="PNAcMuramoyl-5peptid_Trfase_CS"/>
</dbReference>
<keyword evidence="4 12" id="KW-0808">Transferase</keyword>
<evidence type="ECO:0000256" key="2">
    <source>
        <dbReference type="ARBA" id="ARBA00005583"/>
    </source>
</evidence>
<dbReference type="InterPro" id="IPR000715">
    <property type="entry name" value="Glycosyl_transferase_4"/>
</dbReference>
<evidence type="ECO:0000256" key="13">
    <source>
        <dbReference type="NCBIfam" id="TIGR00445"/>
    </source>
</evidence>
<keyword evidence="7 12" id="KW-0573">Peptidoglycan synthesis</keyword>
<keyword evidence="6 12" id="KW-0133">Cell shape</keyword>
<feature type="transmembrane region" description="Helical" evidence="12">
    <location>
        <begin position="98"/>
        <end position="115"/>
    </location>
</feature>
<evidence type="ECO:0000256" key="3">
    <source>
        <dbReference type="ARBA" id="ARBA00022618"/>
    </source>
</evidence>
<evidence type="ECO:0000256" key="9">
    <source>
        <dbReference type="ARBA" id="ARBA00023136"/>
    </source>
</evidence>
<evidence type="ECO:0000256" key="8">
    <source>
        <dbReference type="ARBA" id="ARBA00022989"/>
    </source>
</evidence>
<dbReference type="RefSeq" id="WP_366193607.1">
    <property type="nucleotide sequence ID" value="NZ_JBFBVU010000016.1"/>
</dbReference>
<feature type="transmembrane region" description="Helical" evidence="12">
    <location>
        <begin position="339"/>
        <end position="358"/>
    </location>
</feature>
<dbReference type="Proteomes" id="UP001553161">
    <property type="component" value="Unassembled WGS sequence"/>
</dbReference>
<dbReference type="Pfam" id="PF00953">
    <property type="entry name" value="Glycos_transf_4"/>
    <property type="match status" value="1"/>
</dbReference>
<proteinExistence type="inferred from homology"/>
<dbReference type="PANTHER" id="PTHR22926">
    <property type="entry name" value="PHOSPHO-N-ACETYLMURAMOYL-PENTAPEPTIDE-TRANSFERASE"/>
    <property type="match status" value="1"/>
</dbReference>
<gene>
    <name evidence="12 14" type="primary">mraY</name>
    <name evidence="14" type="ORF">AB0T83_13170</name>
</gene>
<evidence type="ECO:0000256" key="4">
    <source>
        <dbReference type="ARBA" id="ARBA00022679"/>
    </source>
</evidence>
<comment type="similarity">
    <text evidence="2 12">Belongs to the glycosyltransferase 4 family. MraY subfamily.</text>
</comment>
<evidence type="ECO:0000256" key="11">
    <source>
        <dbReference type="ARBA" id="ARBA00023316"/>
    </source>
</evidence>
<feature type="transmembrane region" description="Helical" evidence="12">
    <location>
        <begin position="289"/>
        <end position="312"/>
    </location>
</feature>
<keyword evidence="10 12" id="KW-0131">Cell cycle</keyword>
<evidence type="ECO:0000256" key="6">
    <source>
        <dbReference type="ARBA" id="ARBA00022960"/>
    </source>
</evidence>
<feature type="transmembrane region" description="Helical" evidence="12">
    <location>
        <begin position="20"/>
        <end position="40"/>
    </location>
</feature>
<protein>
    <recommendedName>
        <fullName evidence="12 13">Phospho-N-acetylmuramoyl-pentapeptide-transferase</fullName>
        <ecNumber evidence="12 13">2.7.8.13</ecNumber>
    </recommendedName>
    <alternativeName>
        <fullName evidence="12">UDP-MurNAc-pentapeptide phosphotransferase</fullName>
    </alternativeName>
</protein>
<evidence type="ECO:0000256" key="1">
    <source>
        <dbReference type="ARBA" id="ARBA00004141"/>
    </source>
</evidence>
<dbReference type="GO" id="GO:0016740">
    <property type="term" value="F:transferase activity"/>
    <property type="evidence" value="ECO:0007669"/>
    <property type="project" value="UniProtKB-KW"/>
</dbReference>
<dbReference type="HAMAP" id="MF_00038">
    <property type="entry name" value="MraY"/>
    <property type="match status" value="1"/>
</dbReference>
<dbReference type="InterPro" id="IPR003524">
    <property type="entry name" value="PNAcMuramoyl-5peptid_Trfase"/>
</dbReference>
<evidence type="ECO:0000313" key="15">
    <source>
        <dbReference type="Proteomes" id="UP001553161"/>
    </source>
</evidence>
<feature type="transmembrane region" description="Helical" evidence="12">
    <location>
        <begin position="135"/>
        <end position="153"/>
    </location>
</feature>
<keyword evidence="5 12" id="KW-0812">Transmembrane</keyword>
<dbReference type="CDD" id="cd06852">
    <property type="entry name" value="GT_MraY"/>
    <property type="match status" value="1"/>
</dbReference>
<keyword evidence="3 12" id="KW-0132">Cell division</keyword>
<sequence length="361" mass="38914">MLYWLAAFSDGGDFFNLFRYITFRAGGAFFTALIFGFLFGRPLINLLRRRQSNGQPIREDGPESHKLTKAGTPTMGGVLILGALLFSTLMWARLDTPFIWMVLFVTYGFGAIGFADDYAKVSQNNTKGVSGKVRLGLGFLISAIAALWAMYFHPADLSGALAFPIFKDVLLPLGVLFVPFAMIVIVGAANAVNLTDGLDGLAVMPVMIAGSALGIIAYAVGRVDFTQYLDVHYVPGTGELLIFVAALVGGGLGFLWYNAPPAAVFMGDTGSLALGGALGAIAVATKHEIVLAIVGGIFVVEALSVIIQVAYFKRTGRRVFLMAPIHHHFEKKGWHEPQIVIRFWIVSLILALIGLATLKIR</sequence>
<dbReference type="PROSITE" id="PS01347">
    <property type="entry name" value="MRAY_1"/>
    <property type="match status" value="1"/>
</dbReference>
<evidence type="ECO:0000256" key="12">
    <source>
        <dbReference type="HAMAP-Rule" id="MF_00038"/>
    </source>
</evidence>
<reference evidence="14 15" key="1">
    <citation type="submission" date="2024-07" db="EMBL/GenBank/DDBJ databases">
        <authorList>
            <person name="Kang M."/>
        </authorList>
    </citation>
    <scope>NUCLEOTIDE SEQUENCE [LARGE SCALE GENOMIC DNA]</scope>
    <source>
        <strain evidence="14 15">DFM31</strain>
    </source>
</reference>
<dbReference type="PROSITE" id="PS01348">
    <property type="entry name" value="MRAY_2"/>
    <property type="match status" value="1"/>
</dbReference>
<feature type="transmembrane region" description="Helical" evidence="12">
    <location>
        <begin position="74"/>
        <end position="92"/>
    </location>
</feature>
<dbReference type="Pfam" id="PF10555">
    <property type="entry name" value="MraY_sig1"/>
    <property type="match status" value="1"/>
</dbReference>
<organism evidence="14 15">
    <name type="scientific">Meridianimarinicoccus marinus</name>
    <dbReference type="NCBI Taxonomy" id="3231483"/>
    <lineage>
        <taxon>Bacteria</taxon>
        <taxon>Pseudomonadati</taxon>
        <taxon>Pseudomonadota</taxon>
        <taxon>Alphaproteobacteria</taxon>
        <taxon>Rhodobacterales</taxon>
        <taxon>Paracoccaceae</taxon>
        <taxon>Meridianimarinicoccus</taxon>
    </lineage>
</organism>
<evidence type="ECO:0000256" key="5">
    <source>
        <dbReference type="ARBA" id="ARBA00022692"/>
    </source>
</evidence>
<dbReference type="EC" id="2.7.8.13" evidence="12 13"/>
<comment type="subcellular location">
    <subcellularLocation>
        <location evidence="12">Cell membrane</location>
        <topology evidence="12">Multi-pass membrane protein</topology>
    </subcellularLocation>
    <subcellularLocation>
        <location evidence="1">Membrane</location>
        <topology evidence="1">Multi-pass membrane protein</topology>
    </subcellularLocation>
</comment>
<accession>A0ABV3LBD2</accession>
<evidence type="ECO:0000256" key="7">
    <source>
        <dbReference type="ARBA" id="ARBA00022984"/>
    </source>
</evidence>
<name>A0ABV3LBD2_9RHOB</name>
<comment type="cofactor">
    <cofactor evidence="12">
        <name>Mg(2+)</name>
        <dbReference type="ChEBI" id="CHEBI:18420"/>
    </cofactor>
</comment>
<evidence type="ECO:0000313" key="14">
    <source>
        <dbReference type="EMBL" id="MEV8467728.1"/>
    </source>
</evidence>
<feature type="transmembrane region" description="Helical" evidence="12">
    <location>
        <begin position="201"/>
        <end position="220"/>
    </location>
</feature>
<keyword evidence="11 12" id="KW-0961">Cell wall biogenesis/degradation</keyword>
<comment type="function">
    <text evidence="12">Catalyzes the initial step of the lipid cycle reactions in the biosynthesis of the cell wall peptidoglycan: transfers peptidoglycan precursor phospho-MurNAc-pentapeptide from UDP-MurNAc-pentapeptide onto the lipid carrier undecaprenyl phosphate, yielding undecaprenyl-pyrophosphoryl-MurNAc-pentapeptide, known as lipid I.</text>
</comment>
<keyword evidence="12" id="KW-0460">Magnesium</keyword>
<dbReference type="NCBIfam" id="TIGR00445">
    <property type="entry name" value="mraY"/>
    <property type="match status" value="1"/>
</dbReference>
<comment type="catalytic activity">
    <reaction evidence="12">
        <text>UDP-N-acetyl-alpha-D-muramoyl-L-alanyl-gamma-D-glutamyl-meso-2,6-diaminopimeloyl-D-alanyl-D-alanine + di-trans,octa-cis-undecaprenyl phosphate = di-trans,octa-cis-undecaprenyl diphospho-N-acetyl-alpha-D-muramoyl-L-alanyl-D-glutamyl-meso-2,6-diaminopimeloyl-D-alanyl-D-alanine + UMP</text>
        <dbReference type="Rhea" id="RHEA:28386"/>
        <dbReference type="ChEBI" id="CHEBI:57865"/>
        <dbReference type="ChEBI" id="CHEBI:60392"/>
        <dbReference type="ChEBI" id="CHEBI:61386"/>
        <dbReference type="ChEBI" id="CHEBI:61387"/>
        <dbReference type="EC" id="2.7.8.13"/>
    </reaction>
</comment>
<dbReference type="PANTHER" id="PTHR22926:SF5">
    <property type="entry name" value="PHOSPHO-N-ACETYLMURAMOYL-PENTAPEPTIDE-TRANSFERASE HOMOLOG"/>
    <property type="match status" value="1"/>
</dbReference>
<feature type="transmembrane region" description="Helical" evidence="12">
    <location>
        <begin position="173"/>
        <end position="194"/>
    </location>
</feature>
<keyword evidence="12" id="KW-1003">Cell membrane</keyword>
<feature type="transmembrane region" description="Helical" evidence="12">
    <location>
        <begin position="264"/>
        <end position="283"/>
    </location>
</feature>
<keyword evidence="9 12" id="KW-0472">Membrane</keyword>
<evidence type="ECO:0000256" key="10">
    <source>
        <dbReference type="ARBA" id="ARBA00023306"/>
    </source>
</evidence>
<comment type="pathway">
    <text evidence="12">Cell wall biogenesis; peptidoglycan biosynthesis.</text>
</comment>
<keyword evidence="12" id="KW-0479">Metal-binding</keyword>
<feature type="transmembrane region" description="Helical" evidence="12">
    <location>
        <begin position="240"/>
        <end position="257"/>
    </location>
</feature>
<comment type="caution">
    <text evidence="14">The sequence shown here is derived from an EMBL/GenBank/DDBJ whole genome shotgun (WGS) entry which is preliminary data.</text>
</comment>
<dbReference type="EMBL" id="JBFBVU010000016">
    <property type="protein sequence ID" value="MEV8467728.1"/>
    <property type="molecule type" value="Genomic_DNA"/>
</dbReference>